<evidence type="ECO:0000313" key="2">
    <source>
        <dbReference type="Proteomes" id="UP000824260"/>
    </source>
</evidence>
<protein>
    <submittedName>
        <fullName evidence="1">Uncharacterized protein</fullName>
    </submittedName>
</protein>
<reference evidence="1" key="1">
    <citation type="submission" date="2020-10" db="EMBL/GenBank/DDBJ databases">
        <authorList>
            <person name="Gilroy R."/>
        </authorList>
    </citation>
    <scope>NUCLEOTIDE SEQUENCE</scope>
    <source>
        <strain evidence="1">ChiSjej6B24-2974</strain>
    </source>
</reference>
<gene>
    <name evidence="1" type="ORF">IAA52_07795</name>
</gene>
<reference evidence="1" key="2">
    <citation type="journal article" date="2021" name="PeerJ">
        <title>Extensive microbial diversity within the chicken gut microbiome revealed by metagenomics and culture.</title>
        <authorList>
            <person name="Gilroy R."/>
            <person name="Ravi A."/>
            <person name="Getino M."/>
            <person name="Pursley I."/>
            <person name="Horton D.L."/>
            <person name="Alikhan N.F."/>
            <person name="Baker D."/>
            <person name="Gharbi K."/>
            <person name="Hall N."/>
            <person name="Watson M."/>
            <person name="Adriaenssens E.M."/>
            <person name="Foster-Nyarko E."/>
            <person name="Jarju S."/>
            <person name="Secka A."/>
            <person name="Antonio M."/>
            <person name="Oren A."/>
            <person name="Chaudhuri R.R."/>
            <person name="La Ragione R."/>
            <person name="Hildebrand F."/>
            <person name="Pallen M.J."/>
        </authorList>
    </citation>
    <scope>NUCLEOTIDE SEQUENCE</scope>
    <source>
        <strain evidence="1">ChiSjej6B24-2974</strain>
    </source>
</reference>
<dbReference type="SUPFAM" id="SSF52540">
    <property type="entry name" value="P-loop containing nucleoside triphosphate hydrolases"/>
    <property type="match status" value="1"/>
</dbReference>
<dbReference type="EMBL" id="DVFZ01000078">
    <property type="protein sequence ID" value="HIQ82991.1"/>
    <property type="molecule type" value="Genomic_DNA"/>
</dbReference>
<accession>A0A9D0ZMK4</accession>
<name>A0A9D0ZMK4_9FIRM</name>
<sequence>MITAIWGCGGVGKSAIACGLGNLYAARGTAAVIDSNLCQPTLPQRLPGVRLDAERSLGRYLNRLGDSEVRRYYHQHPDNKGLFFAGLTDRDAYTDFEIGLEAADRAREFLARSDEMFDHVLLDCSAQRNDPFLPAMLRHAGRIVLPIVPGIGAVHWYNAVQPMLENAGVLEKIVPVAAMVLPFYLTDEVERQMGTAFAARFRFSRELARRIDEGRLPDGLLEADGANWSKNLRLLAKALSPDEGNLFMDEETAVDAP</sequence>
<dbReference type="AlphaFoldDB" id="A0A9D0ZMK4"/>
<organism evidence="1 2">
    <name type="scientific">Candidatus Pullichristensenella stercorigallinarum</name>
    <dbReference type="NCBI Taxonomy" id="2840909"/>
    <lineage>
        <taxon>Bacteria</taxon>
        <taxon>Bacillati</taxon>
        <taxon>Bacillota</taxon>
        <taxon>Clostridia</taxon>
        <taxon>Candidatus Pullichristensenella</taxon>
    </lineage>
</organism>
<comment type="caution">
    <text evidence="1">The sequence shown here is derived from an EMBL/GenBank/DDBJ whole genome shotgun (WGS) entry which is preliminary data.</text>
</comment>
<dbReference type="Proteomes" id="UP000824260">
    <property type="component" value="Unassembled WGS sequence"/>
</dbReference>
<dbReference type="InterPro" id="IPR027417">
    <property type="entry name" value="P-loop_NTPase"/>
</dbReference>
<evidence type="ECO:0000313" key="1">
    <source>
        <dbReference type="EMBL" id="HIQ82991.1"/>
    </source>
</evidence>
<proteinExistence type="predicted"/>
<dbReference type="Gene3D" id="3.40.50.300">
    <property type="entry name" value="P-loop containing nucleotide triphosphate hydrolases"/>
    <property type="match status" value="1"/>
</dbReference>